<organism evidence="7 8">
    <name type="scientific">Methylacidimicrobium tartarophylax</name>
    <dbReference type="NCBI Taxonomy" id="1041768"/>
    <lineage>
        <taxon>Bacteria</taxon>
        <taxon>Pseudomonadati</taxon>
        <taxon>Verrucomicrobiota</taxon>
        <taxon>Methylacidimicrobium</taxon>
    </lineage>
</organism>
<dbReference type="PANTHER" id="PTHR43839:SF1">
    <property type="entry name" value="OPPC IN A BINDING PROTEIN-DEPENDENT TRANSPORT SYSTEM"/>
    <property type="match status" value="1"/>
</dbReference>
<dbReference type="GO" id="GO:0005886">
    <property type="term" value="C:plasma membrane"/>
    <property type="evidence" value="ECO:0007669"/>
    <property type="project" value="UniProtKB-SubCell"/>
</dbReference>
<feature type="transmembrane region" description="Helical" evidence="5">
    <location>
        <begin position="211"/>
        <end position="231"/>
    </location>
</feature>
<name>A0A5E6MHV4_9BACT</name>
<comment type="similarity">
    <text evidence="5">Belongs to the binding-protein-dependent transport system permease family.</text>
</comment>
<dbReference type="EMBL" id="CABFVA020000094">
    <property type="protein sequence ID" value="VVM07479.1"/>
    <property type="molecule type" value="Genomic_DNA"/>
</dbReference>
<dbReference type="SUPFAM" id="SSF161098">
    <property type="entry name" value="MetI-like"/>
    <property type="match status" value="1"/>
</dbReference>
<comment type="subcellular location">
    <subcellularLocation>
        <location evidence="1 5">Cell membrane</location>
        <topology evidence="1 5">Multi-pass membrane protein</topology>
    </subcellularLocation>
</comment>
<dbReference type="Proteomes" id="UP000334923">
    <property type="component" value="Unassembled WGS sequence"/>
</dbReference>
<evidence type="ECO:0000313" key="8">
    <source>
        <dbReference type="Proteomes" id="UP000334923"/>
    </source>
</evidence>
<dbReference type="Gene3D" id="1.10.3720.10">
    <property type="entry name" value="MetI-like"/>
    <property type="match status" value="1"/>
</dbReference>
<dbReference type="PROSITE" id="PS50928">
    <property type="entry name" value="ABC_TM1"/>
    <property type="match status" value="1"/>
</dbReference>
<evidence type="ECO:0000256" key="5">
    <source>
        <dbReference type="RuleBase" id="RU363032"/>
    </source>
</evidence>
<dbReference type="InterPro" id="IPR035906">
    <property type="entry name" value="MetI-like_sf"/>
</dbReference>
<evidence type="ECO:0000256" key="1">
    <source>
        <dbReference type="ARBA" id="ARBA00004651"/>
    </source>
</evidence>
<dbReference type="InterPro" id="IPR025966">
    <property type="entry name" value="OppC_N"/>
</dbReference>
<feature type="domain" description="ABC transmembrane type-1" evidence="6">
    <location>
        <begin position="143"/>
        <end position="340"/>
    </location>
</feature>
<sequence>MNPVLRKRSSLWQQLLARPPGVLALGLLGFLYLCALFAPFLAPYGPGDQDLQRTYHPPTGLTWTQEGLAVRLYENADPTQALYRPIPGKTAAIQWFPGGHSYRLFGLLPCRRHLFGVEPPHKVYLLGSDSTGRDVFSRLLYGAQVSLSIGLIGISISLGVGLIAGGLAGYFGGWFDSLVMRTTELLMAIPGLYLLLALRGAFASQFGSGEVYLLIVVILSFLGWSGAARVIRGLALSLRAQTFVEAAIVTGLSPWRILWRHLLPNLASYLLVAAALSIPGYILGEAALSFLGIGIQEPSASWGLMLAQAQEMKVFMCNFWWLLTPGAAVFVTVAAFNLLGDTLRDVIDPHFRTGSR</sequence>
<proteinExistence type="inferred from homology"/>
<feature type="transmembrane region" description="Helical" evidence="5">
    <location>
        <begin position="147"/>
        <end position="173"/>
    </location>
</feature>
<keyword evidence="2 5" id="KW-0812">Transmembrane</keyword>
<dbReference type="GO" id="GO:0055085">
    <property type="term" value="P:transmembrane transport"/>
    <property type="evidence" value="ECO:0007669"/>
    <property type="project" value="InterPro"/>
</dbReference>
<evidence type="ECO:0000259" key="6">
    <source>
        <dbReference type="PROSITE" id="PS50928"/>
    </source>
</evidence>
<evidence type="ECO:0000256" key="2">
    <source>
        <dbReference type="ARBA" id="ARBA00022692"/>
    </source>
</evidence>
<dbReference type="Pfam" id="PF12911">
    <property type="entry name" value="OppC_N"/>
    <property type="match status" value="1"/>
</dbReference>
<dbReference type="OrthoDB" id="9783218at2"/>
<keyword evidence="3 5" id="KW-1133">Transmembrane helix</keyword>
<evidence type="ECO:0000313" key="7">
    <source>
        <dbReference type="EMBL" id="VVM07479.1"/>
    </source>
</evidence>
<dbReference type="AlphaFoldDB" id="A0A5E6MHV4"/>
<evidence type="ECO:0000256" key="4">
    <source>
        <dbReference type="ARBA" id="ARBA00023136"/>
    </source>
</evidence>
<dbReference type="CDD" id="cd06261">
    <property type="entry name" value="TM_PBP2"/>
    <property type="match status" value="1"/>
</dbReference>
<feature type="transmembrane region" description="Helical" evidence="5">
    <location>
        <begin position="319"/>
        <end position="339"/>
    </location>
</feature>
<protein>
    <submittedName>
        <fullName evidence="7">Glutathione transport system permease protein GsiD</fullName>
    </submittedName>
</protein>
<accession>A0A5E6MHV4</accession>
<keyword evidence="4 5" id="KW-0472">Membrane</keyword>
<dbReference type="Pfam" id="PF00528">
    <property type="entry name" value="BPD_transp_1"/>
    <property type="match status" value="1"/>
</dbReference>
<dbReference type="RefSeq" id="WP_142660574.1">
    <property type="nucleotide sequence ID" value="NZ_CABFVA020000094.1"/>
</dbReference>
<evidence type="ECO:0000256" key="3">
    <source>
        <dbReference type="ARBA" id="ARBA00022989"/>
    </source>
</evidence>
<reference evidence="7 8" key="1">
    <citation type="submission" date="2019-09" db="EMBL/GenBank/DDBJ databases">
        <authorList>
            <person name="Cremers G."/>
        </authorList>
    </citation>
    <scope>NUCLEOTIDE SEQUENCE [LARGE SCALE GENOMIC DNA]</scope>
    <source>
        <strain evidence="7">4A</strain>
    </source>
</reference>
<dbReference type="PANTHER" id="PTHR43839">
    <property type="entry name" value="OPPC IN A BINDING PROTEIN-DEPENDENT TRANSPORT SYSTEM"/>
    <property type="match status" value="1"/>
</dbReference>
<dbReference type="InterPro" id="IPR000515">
    <property type="entry name" value="MetI-like"/>
</dbReference>
<feature type="transmembrane region" description="Helical" evidence="5">
    <location>
        <begin position="21"/>
        <end position="42"/>
    </location>
</feature>
<keyword evidence="8" id="KW-1185">Reference proteome</keyword>
<gene>
    <name evidence="7" type="primary">gsiD</name>
    <name evidence="7" type="ORF">MAMT_01763</name>
</gene>
<feature type="transmembrane region" description="Helical" evidence="5">
    <location>
        <begin position="185"/>
        <end position="205"/>
    </location>
</feature>
<keyword evidence="5" id="KW-0813">Transport</keyword>